<sequence>MRYICALLEADIPGHLTHRLEMKVSRYSTGYLHNRAEHSLSDAERDRFHWSPLH</sequence>
<reference evidence="1 2" key="1">
    <citation type="journal article" date="2017" name="Nat. Microbiol.">
        <title>Natural product diversity associated with the nematode symbionts Photorhabdus and Xenorhabdus.</title>
        <authorList>
            <person name="Tobias N.J."/>
            <person name="Wolff H."/>
            <person name="Djahanschiri B."/>
            <person name="Grundmann F."/>
            <person name="Kronenwerth M."/>
            <person name="Shi Y.M."/>
            <person name="Simonyi S."/>
            <person name="Grun P."/>
            <person name="Shapiro-Ilan D."/>
            <person name="Pidot S.J."/>
            <person name="Stinear T.P."/>
            <person name="Ebersberger I."/>
            <person name="Bode H.B."/>
        </authorList>
    </citation>
    <scope>NUCLEOTIDE SEQUENCE [LARGE SCALE GENOMIC DNA]</scope>
    <source>
        <strain evidence="1 2">DSM 17903</strain>
    </source>
</reference>
<dbReference type="RefSeq" id="WP_169928410.1">
    <property type="nucleotide sequence ID" value="NZ_CAWNQJ010000046.1"/>
</dbReference>
<comment type="caution">
    <text evidence="1">The sequence shown here is derived from an EMBL/GenBank/DDBJ whole genome shotgun (WGS) entry which is preliminary data.</text>
</comment>
<accession>A0A2G0Q9W9</accession>
<dbReference type="AlphaFoldDB" id="A0A2G0Q9W9"/>
<evidence type="ECO:0000313" key="2">
    <source>
        <dbReference type="Proteomes" id="UP000225433"/>
    </source>
</evidence>
<evidence type="ECO:0008006" key="3">
    <source>
        <dbReference type="Google" id="ProtNLM"/>
    </source>
</evidence>
<dbReference type="Proteomes" id="UP000225433">
    <property type="component" value="Unassembled WGS sequence"/>
</dbReference>
<organism evidence="1 2">
    <name type="scientific">Xenorhabdus hominickii</name>
    <dbReference type="NCBI Taxonomy" id="351679"/>
    <lineage>
        <taxon>Bacteria</taxon>
        <taxon>Pseudomonadati</taxon>
        <taxon>Pseudomonadota</taxon>
        <taxon>Gammaproteobacteria</taxon>
        <taxon>Enterobacterales</taxon>
        <taxon>Morganellaceae</taxon>
        <taxon>Xenorhabdus</taxon>
    </lineage>
</organism>
<gene>
    <name evidence="1" type="ORF">Xhom_01474</name>
</gene>
<protein>
    <recommendedName>
        <fullName evidence="3">Transposase</fullName>
    </recommendedName>
</protein>
<evidence type="ECO:0000313" key="1">
    <source>
        <dbReference type="EMBL" id="PHM56011.1"/>
    </source>
</evidence>
<name>A0A2G0Q9W9_XENHO</name>
<dbReference type="EMBL" id="NJAI01000002">
    <property type="protein sequence ID" value="PHM56011.1"/>
    <property type="molecule type" value="Genomic_DNA"/>
</dbReference>
<proteinExistence type="predicted"/>